<dbReference type="SMART" id="SM00320">
    <property type="entry name" value="WD40"/>
    <property type="match status" value="5"/>
</dbReference>
<dbReference type="STRING" id="1071380.I2H5X2"/>
<dbReference type="PANTHER" id="PTHR14773">
    <property type="entry name" value="WD REPEAT-CONTAINING PROTEIN 76"/>
    <property type="match status" value="1"/>
</dbReference>
<feature type="region of interest" description="Disordered" evidence="9">
    <location>
        <begin position="45"/>
        <end position="85"/>
    </location>
</feature>
<feature type="repeat" description="WD" evidence="7">
    <location>
        <begin position="360"/>
        <end position="375"/>
    </location>
</feature>
<dbReference type="HOGENOM" id="CLU_017019_1_1_1"/>
<dbReference type="GeneID" id="14496883"/>
<comment type="function">
    <text evidence="8">DNA-binding protein that binds to both single- and double-stranded DNA. Binds preferentially to UV-damaged DNA. May be involved in DNA-metabolic processes.</text>
</comment>
<dbReference type="GO" id="GO:0005737">
    <property type="term" value="C:cytoplasm"/>
    <property type="evidence" value="ECO:0007669"/>
    <property type="project" value="EnsemblFungi"/>
</dbReference>
<evidence type="ECO:0000256" key="9">
    <source>
        <dbReference type="SAM" id="MobiDB-lite"/>
    </source>
</evidence>
<evidence type="ECO:0000313" key="11">
    <source>
        <dbReference type="Proteomes" id="UP000002866"/>
    </source>
</evidence>
<dbReference type="Pfam" id="PF00400">
    <property type="entry name" value="WD40"/>
    <property type="match status" value="2"/>
</dbReference>
<name>I2H5X2_HENB6</name>
<evidence type="ECO:0000256" key="8">
    <source>
        <dbReference type="RuleBase" id="RU365004"/>
    </source>
</evidence>
<dbReference type="PANTHER" id="PTHR14773:SF0">
    <property type="entry name" value="WD REPEAT-CONTAINING PROTEIN 76"/>
    <property type="match status" value="1"/>
</dbReference>
<protein>
    <recommendedName>
        <fullName evidence="2 8">DNA damage-binding protein CMR1</fullName>
    </recommendedName>
</protein>
<dbReference type="Proteomes" id="UP000002866">
    <property type="component" value="Chromosome 6"/>
</dbReference>
<gene>
    <name evidence="10" type="primary">TBLA0F02330</name>
    <name evidence="10" type="ORF">TBLA_0F02330</name>
</gene>
<dbReference type="FunCoup" id="I2H5X2">
    <property type="interactions" value="841"/>
</dbReference>
<dbReference type="RefSeq" id="XP_004181293.1">
    <property type="nucleotide sequence ID" value="XM_004181245.1"/>
</dbReference>
<dbReference type="GO" id="GO:0000785">
    <property type="term" value="C:chromatin"/>
    <property type="evidence" value="ECO:0007669"/>
    <property type="project" value="EnsemblFungi"/>
</dbReference>
<sequence length="546" mass="62266">MVELTEFQKKRLENIKRNNDILKKLSLTGTANQIKKESGIITKEKKKTIPARSIKKKQVSQKPPPIPTRRSRRLRGETVTTEGIPNLSDSQLLNNLKQSSPSLESDRFESLIDDLKESPVVGDIKLSDIIKDENESSLQDKFKYLANKNFSSGDFFEELKKYQTINKPELSKLQEDFDLQLYDIFQPNEIKIVYERISSVFFHPSIDKKLIIAGDKVGNLGFWNVRDEPLSENGEDDLVEPDITRVKLFTKNVSEIDCFPTDLTKILTTSYDGTIRSIDLNTMESNEILQLKDVDGNDLGISAFQFNYSDPNQIYLTTLSGEFTTLDIRMNNKNLNLDIKRLSNKKIGSFAINPKRSWEIATGSLDRTLKIWDIRKIVKEPEWSQYDDYESHQIIGTYDSRLSISAISYSPFDNTLVCNGYDDTIRLFDVNENNIQQELTPKITIKHNCQTGRWTSILKAKYKPNQNVFGIANMGKAIDLYDSEGQQLAHLKTATVPAVIAWHPINNWIAGGNSSGKIFLFTDENRVLADESVKVEGDVIKKEENN</sequence>
<evidence type="ECO:0000313" key="10">
    <source>
        <dbReference type="EMBL" id="CCH61774.1"/>
    </source>
</evidence>
<dbReference type="Gene3D" id="2.130.10.10">
    <property type="entry name" value="YVTN repeat-like/Quinoprotein amine dehydrogenase"/>
    <property type="match status" value="1"/>
</dbReference>
<evidence type="ECO:0000256" key="7">
    <source>
        <dbReference type="PROSITE-ProRule" id="PRU00221"/>
    </source>
</evidence>
<evidence type="ECO:0000256" key="2">
    <source>
        <dbReference type="ARBA" id="ARBA00021132"/>
    </source>
</evidence>
<dbReference type="AlphaFoldDB" id="I2H5X2"/>
<evidence type="ECO:0000256" key="6">
    <source>
        <dbReference type="ARBA" id="ARBA00023125"/>
    </source>
</evidence>
<dbReference type="GO" id="GO:0006974">
    <property type="term" value="P:DNA damage response"/>
    <property type="evidence" value="ECO:0007669"/>
    <property type="project" value="UniProtKB-KW"/>
</dbReference>
<dbReference type="GO" id="GO:2000001">
    <property type="term" value="P:regulation of DNA damage checkpoint"/>
    <property type="evidence" value="ECO:0007669"/>
    <property type="project" value="EnsemblFungi"/>
</dbReference>
<dbReference type="OMA" id="DPNTLYW"/>
<dbReference type="PROSITE" id="PS00678">
    <property type="entry name" value="WD_REPEATS_1"/>
    <property type="match status" value="1"/>
</dbReference>
<keyword evidence="11" id="KW-1185">Reference proteome</keyword>
<keyword evidence="6 8" id="KW-0238">DNA-binding</keyword>
<dbReference type="InterPro" id="IPR015943">
    <property type="entry name" value="WD40/YVTN_repeat-like_dom_sf"/>
</dbReference>
<dbReference type="GO" id="GO:0003677">
    <property type="term" value="F:DNA binding"/>
    <property type="evidence" value="ECO:0007669"/>
    <property type="project" value="UniProtKB-UniRule"/>
</dbReference>
<dbReference type="eggNOG" id="KOG4328">
    <property type="taxonomic scope" value="Eukaryota"/>
</dbReference>
<dbReference type="InParanoid" id="I2H5X2"/>
<evidence type="ECO:0000256" key="1">
    <source>
        <dbReference type="ARBA" id="ARBA00005434"/>
    </source>
</evidence>
<dbReference type="PROSITE" id="PS50082">
    <property type="entry name" value="WD_REPEATS_2"/>
    <property type="match status" value="1"/>
</dbReference>
<dbReference type="KEGG" id="tbl:TBLA_0F02330"/>
<accession>I2H5X2</accession>
<dbReference type="EMBL" id="HE806321">
    <property type="protein sequence ID" value="CCH61774.1"/>
    <property type="molecule type" value="Genomic_DNA"/>
</dbReference>
<dbReference type="InterPro" id="IPR019775">
    <property type="entry name" value="WD40_repeat_CS"/>
</dbReference>
<organism evidence="10 11">
    <name type="scientific">Henningerozyma blattae (strain ATCC 34711 / CBS 6284 / DSM 70876 / NBRC 10599 / NRRL Y-10934 / UCD 77-7)</name>
    <name type="common">Yeast</name>
    <name type="synonym">Tetrapisispora blattae</name>
    <dbReference type="NCBI Taxonomy" id="1071380"/>
    <lineage>
        <taxon>Eukaryota</taxon>
        <taxon>Fungi</taxon>
        <taxon>Dikarya</taxon>
        <taxon>Ascomycota</taxon>
        <taxon>Saccharomycotina</taxon>
        <taxon>Saccharomycetes</taxon>
        <taxon>Saccharomycetales</taxon>
        <taxon>Saccharomycetaceae</taxon>
        <taxon>Henningerozyma</taxon>
    </lineage>
</organism>
<dbReference type="SUPFAM" id="SSF50978">
    <property type="entry name" value="WD40 repeat-like"/>
    <property type="match status" value="1"/>
</dbReference>
<evidence type="ECO:0000256" key="4">
    <source>
        <dbReference type="ARBA" id="ARBA00022737"/>
    </source>
</evidence>
<evidence type="ECO:0000256" key="3">
    <source>
        <dbReference type="ARBA" id="ARBA00022574"/>
    </source>
</evidence>
<dbReference type="InterPro" id="IPR036322">
    <property type="entry name" value="WD40_repeat_dom_sf"/>
</dbReference>
<reference evidence="10 11" key="1">
    <citation type="journal article" date="2011" name="Proc. Natl. Acad. Sci. U.S.A.">
        <title>Evolutionary erosion of yeast sex chromosomes by mating-type switching accidents.</title>
        <authorList>
            <person name="Gordon J.L."/>
            <person name="Armisen D."/>
            <person name="Proux-Wera E."/>
            <person name="Oheigeartaigh S.S."/>
            <person name="Byrne K.P."/>
            <person name="Wolfe K.H."/>
        </authorList>
    </citation>
    <scope>NUCLEOTIDE SEQUENCE [LARGE SCALE GENOMIC DNA]</scope>
    <source>
        <strain evidence="11">ATCC 34711 / CBS 6284 / DSM 70876 / NBRC 10599 / NRRL Y-10934 / UCD 77-7</strain>
    </source>
</reference>
<dbReference type="OrthoDB" id="9890280at2759"/>
<evidence type="ECO:0000256" key="5">
    <source>
        <dbReference type="ARBA" id="ARBA00022763"/>
    </source>
</evidence>
<keyword evidence="3 7" id="KW-0853">WD repeat</keyword>
<feature type="compositionally biased region" description="Basic residues" evidence="9">
    <location>
        <begin position="45"/>
        <end position="59"/>
    </location>
</feature>
<keyword evidence="5 8" id="KW-0227">DNA damage</keyword>
<dbReference type="GO" id="GO:0034399">
    <property type="term" value="C:nuclear periphery"/>
    <property type="evidence" value="ECO:0007669"/>
    <property type="project" value="EnsemblFungi"/>
</dbReference>
<comment type="similarity">
    <text evidence="1 8">Belongs to the WD repeat DDB2/WDR76 family.</text>
</comment>
<dbReference type="InterPro" id="IPR001680">
    <property type="entry name" value="WD40_rpt"/>
</dbReference>
<keyword evidence="4" id="KW-0677">Repeat</keyword>
<dbReference type="InterPro" id="IPR050853">
    <property type="entry name" value="WD_repeat_DNA-damage-binding"/>
</dbReference>
<proteinExistence type="inferred from homology"/>